<dbReference type="InterPro" id="IPR044068">
    <property type="entry name" value="CB"/>
</dbReference>
<dbReference type="Gene3D" id="1.10.150.130">
    <property type="match status" value="1"/>
</dbReference>
<evidence type="ECO:0000256" key="4">
    <source>
        <dbReference type="ARBA" id="ARBA00023172"/>
    </source>
</evidence>
<feature type="domain" description="Core-binding (CB)" evidence="7">
    <location>
        <begin position="63"/>
        <end position="155"/>
    </location>
</feature>
<evidence type="ECO:0000256" key="3">
    <source>
        <dbReference type="ARBA" id="ARBA00023125"/>
    </source>
</evidence>
<evidence type="ECO:0000256" key="5">
    <source>
        <dbReference type="PROSITE-ProRule" id="PRU01248"/>
    </source>
</evidence>
<dbReference type="CDD" id="cd01189">
    <property type="entry name" value="INT_ICEBs1_C_like"/>
    <property type="match status" value="1"/>
</dbReference>
<comment type="caution">
    <text evidence="8">The sequence shown here is derived from an EMBL/GenBank/DDBJ whole genome shotgun (WGS) entry which is preliminary data.</text>
</comment>
<name>A0ABV6KGS0_9BACI</name>
<evidence type="ECO:0000313" key="9">
    <source>
        <dbReference type="Proteomes" id="UP001589838"/>
    </source>
</evidence>
<dbReference type="InterPro" id="IPR013762">
    <property type="entry name" value="Integrase-like_cat_sf"/>
</dbReference>
<comment type="similarity">
    <text evidence="1">Belongs to the 'phage' integrase family.</text>
</comment>
<organism evidence="8 9">
    <name type="scientific">Halalkalibacter kiskunsagensis</name>
    <dbReference type="NCBI Taxonomy" id="1548599"/>
    <lineage>
        <taxon>Bacteria</taxon>
        <taxon>Bacillati</taxon>
        <taxon>Bacillota</taxon>
        <taxon>Bacilli</taxon>
        <taxon>Bacillales</taxon>
        <taxon>Bacillaceae</taxon>
        <taxon>Halalkalibacter</taxon>
    </lineage>
</organism>
<evidence type="ECO:0000259" key="6">
    <source>
        <dbReference type="PROSITE" id="PS51898"/>
    </source>
</evidence>
<dbReference type="PANTHER" id="PTHR30349:SF64">
    <property type="entry name" value="PROPHAGE INTEGRASE INTD-RELATED"/>
    <property type="match status" value="1"/>
</dbReference>
<dbReference type="InterPro" id="IPR050090">
    <property type="entry name" value="Tyrosine_recombinase_XerCD"/>
</dbReference>
<dbReference type="Pfam" id="PF00589">
    <property type="entry name" value="Phage_integrase"/>
    <property type="match status" value="1"/>
</dbReference>
<protein>
    <submittedName>
        <fullName evidence="8">Tyrosine recombinase XerC</fullName>
    </submittedName>
</protein>
<dbReference type="Gene3D" id="1.10.443.10">
    <property type="entry name" value="Intergrase catalytic core"/>
    <property type="match status" value="1"/>
</dbReference>
<reference evidence="8 9" key="1">
    <citation type="submission" date="2024-09" db="EMBL/GenBank/DDBJ databases">
        <authorList>
            <person name="Sun Q."/>
            <person name="Mori K."/>
        </authorList>
    </citation>
    <scope>NUCLEOTIDE SEQUENCE [LARGE SCALE GENOMIC DNA]</scope>
    <source>
        <strain evidence="8 9">NCAIM B.02610</strain>
    </source>
</reference>
<dbReference type="PROSITE" id="PS51898">
    <property type="entry name" value="TYR_RECOMBINASE"/>
    <property type="match status" value="1"/>
</dbReference>
<dbReference type="RefSeq" id="WP_335963397.1">
    <property type="nucleotide sequence ID" value="NZ_JAXBLX010000049.1"/>
</dbReference>
<keyword evidence="9" id="KW-1185">Reference proteome</keyword>
<sequence length="390" mass="45197">MAYVEKRGKDSFRLVVNAGFDEKGKRVRRTTTVQCKTKTEAKKELAKFVAEIEAGEYIAPNKMKFEAFVEEWKVKYARKQLAPATYQNYILHLKNRILPTFGHQQIDQIKPLHIISFLDALNEVGSRSDGKEGSLSSGTIQYIHRILRNIFKRAVEWQVIKTSPVENVKKPKVETKKSNVYNDEQVRVLMEHLRKEDMKWKMIVTLAITTGMRRGEIVALEWNHFDLEKGKLYVQQTLTYTKEDGHIFKTPKTKNSIRTISLSSGVVEQLKRYKQIKNREKLRNGDRWQGGERFLLFSTDEGKPMHPSSVTSWWSKRLKKYELPHITFHQLRHTSAALLINQGVHMKVISARLGHSKIGTTMDIYGHVLDSADEVAATHFDNLFDQKKTK</sequence>
<proteinExistence type="inferred from homology"/>
<dbReference type="InterPro" id="IPR004107">
    <property type="entry name" value="Integrase_SAM-like_N"/>
</dbReference>
<dbReference type="PANTHER" id="PTHR30349">
    <property type="entry name" value="PHAGE INTEGRASE-RELATED"/>
    <property type="match status" value="1"/>
</dbReference>
<evidence type="ECO:0000259" key="7">
    <source>
        <dbReference type="PROSITE" id="PS51900"/>
    </source>
</evidence>
<feature type="domain" description="Tyr recombinase" evidence="6">
    <location>
        <begin position="176"/>
        <end position="380"/>
    </location>
</feature>
<dbReference type="SUPFAM" id="SSF56349">
    <property type="entry name" value="DNA breaking-rejoining enzymes"/>
    <property type="match status" value="1"/>
</dbReference>
<evidence type="ECO:0000256" key="1">
    <source>
        <dbReference type="ARBA" id="ARBA00008857"/>
    </source>
</evidence>
<keyword evidence="4" id="KW-0233">DNA recombination</keyword>
<dbReference type="InterPro" id="IPR011010">
    <property type="entry name" value="DNA_brk_join_enz"/>
</dbReference>
<dbReference type="InterPro" id="IPR002104">
    <property type="entry name" value="Integrase_catalytic"/>
</dbReference>
<evidence type="ECO:0000313" key="8">
    <source>
        <dbReference type="EMBL" id="MFC0472503.1"/>
    </source>
</evidence>
<dbReference type="Pfam" id="PF14659">
    <property type="entry name" value="Phage_int_SAM_3"/>
    <property type="match status" value="1"/>
</dbReference>
<dbReference type="PROSITE" id="PS51900">
    <property type="entry name" value="CB"/>
    <property type="match status" value="1"/>
</dbReference>
<dbReference type="Proteomes" id="UP001589838">
    <property type="component" value="Unassembled WGS sequence"/>
</dbReference>
<evidence type="ECO:0000256" key="2">
    <source>
        <dbReference type="ARBA" id="ARBA00022908"/>
    </source>
</evidence>
<accession>A0ABV6KGS0</accession>
<keyword evidence="3 5" id="KW-0238">DNA-binding</keyword>
<gene>
    <name evidence="8" type="primary">xerC</name>
    <name evidence="8" type="ORF">ACFFHM_18960</name>
</gene>
<dbReference type="EMBL" id="JBHLUX010000079">
    <property type="protein sequence ID" value="MFC0472503.1"/>
    <property type="molecule type" value="Genomic_DNA"/>
</dbReference>
<keyword evidence="2" id="KW-0229">DNA integration</keyword>
<dbReference type="InterPro" id="IPR010998">
    <property type="entry name" value="Integrase_recombinase_N"/>
</dbReference>